<reference evidence="9" key="1">
    <citation type="submission" date="2025-08" db="UniProtKB">
        <authorList>
            <consortium name="Ensembl"/>
        </authorList>
    </citation>
    <scope>IDENTIFICATION</scope>
</reference>
<evidence type="ECO:0000256" key="5">
    <source>
        <dbReference type="ARBA" id="ARBA00045555"/>
    </source>
</evidence>
<dbReference type="Proteomes" id="UP000694424">
    <property type="component" value="Unplaced"/>
</dbReference>
<dbReference type="GO" id="GO:0006886">
    <property type="term" value="P:intracellular protein transport"/>
    <property type="evidence" value="ECO:0007669"/>
    <property type="project" value="TreeGrafter"/>
</dbReference>
<evidence type="ECO:0000313" key="9">
    <source>
        <dbReference type="Ensembl" id="ENSAOWP00000014378.1"/>
    </source>
</evidence>
<dbReference type="InterPro" id="IPR011012">
    <property type="entry name" value="Longin-like_dom_sf"/>
</dbReference>
<evidence type="ECO:0000256" key="1">
    <source>
        <dbReference type="ARBA" id="ARBA00006972"/>
    </source>
</evidence>
<dbReference type="Gene3D" id="3.30.450.60">
    <property type="match status" value="1"/>
</dbReference>
<evidence type="ECO:0000259" key="8">
    <source>
        <dbReference type="Pfam" id="PF01217"/>
    </source>
</evidence>
<evidence type="ECO:0000256" key="3">
    <source>
        <dbReference type="ARBA" id="ARBA00022927"/>
    </source>
</evidence>
<dbReference type="GO" id="GO:0000139">
    <property type="term" value="C:Golgi membrane"/>
    <property type="evidence" value="ECO:0007669"/>
    <property type="project" value="UniProtKB-SubCell"/>
</dbReference>
<comment type="function">
    <text evidence="5">The coatomer is a cytosolic protein complex that binds to dilysine motifs and reversibly associates with Golgi non-clathrin-coated vesicles, which further mediate biosynthetic protein transport from the ER, via the Golgi up to the trans Golgi network. Coatomer complex is required for budding from Golgi membranes, and is essential for the retrograde Golgi-to-ER transport of dilysine-tagged proteins. The zeta subunit may be involved in regulating the coat assembly and, hence, the rate of biosynthetic protein transport due to its association-dissociation properties with the coatomer complex.</text>
</comment>
<sequence length="131" mass="14696">MQALLLCRTPSLYTIKALFILDSDGQRLLAKYYDGTFPSPREQAAFERKVFSKTRGDVACLQGLTVVRASSADLLFYVVGSCQENEVSPRRRRGAPRGPPRRRQRHPPPSWQLLLVAVLGCLVEALGRVLR</sequence>
<dbReference type="Pfam" id="PF01217">
    <property type="entry name" value="Clat_adaptor_s"/>
    <property type="match status" value="1"/>
</dbReference>
<keyword evidence="6" id="KW-0931">ER-Golgi transport</keyword>
<keyword evidence="6" id="KW-0968">Cytoplasmic vesicle</keyword>
<protein>
    <recommendedName>
        <fullName evidence="6">Coatomer subunit zeta</fullName>
    </recommendedName>
</protein>
<dbReference type="SUPFAM" id="SSF64356">
    <property type="entry name" value="SNARE-like"/>
    <property type="match status" value="1"/>
</dbReference>
<comment type="subunit">
    <text evidence="6">Oligomeric complex that consists of at least the alpha, beta, beta', gamma, delta, epsilon and zeta subunits.</text>
</comment>
<accession>A0A8B9PRM1</accession>
<proteinExistence type="inferred from homology"/>
<evidence type="ECO:0000256" key="7">
    <source>
        <dbReference type="SAM" id="MobiDB-lite"/>
    </source>
</evidence>
<feature type="region of interest" description="Disordered" evidence="7">
    <location>
        <begin position="87"/>
        <end position="107"/>
    </location>
</feature>
<evidence type="ECO:0000256" key="2">
    <source>
        <dbReference type="ARBA" id="ARBA00022490"/>
    </source>
</evidence>
<dbReference type="GO" id="GO:0006890">
    <property type="term" value="P:retrograde vesicle-mediated transport, Golgi to endoplasmic reticulum"/>
    <property type="evidence" value="ECO:0007669"/>
    <property type="project" value="UniProtKB-UniRule"/>
</dbReference>
<comment type="similarity">
    <text evidence="1 6">Belongs to the adaptor complexes small subunit family.</text>
</comment>
<dbReference type="PANTHER" id="PTHR11043">
    <property type="entry name" value="ZETA-COAT PROTEIN"/>
    <property type="match status" value="1"/>
</dbReference>
<dbReference type="Ensembl" id="ENSAOWT00000016313.1">
    <property type="protein sequence ID" value="ENSAOWP00000014378.1"/>
    <property type="gene ID" value="ENSAOWG00000009808.1"/>
</dbReference>
<reference evidence="9" key="2">
    <citation type="submission" date="2025-09" db="UniProtKB">
        <authorList>
            <consortium name="Ensembl"/>
        </authorList>
    </citation>
    <scope>IDENTIFICATION</scope>
</reference>
<evidence type="ECO:0000256" key="6">
    <source>
        <dbReference type="RuleBase" id="RU366053"/>
    </source>
</evidence>
<dbReference type="InterPro" id="IPR039652">
    <property type="entry name" value="Coatomer_zeta"/>
</dbReference>
<keyword evidence="2 6" id="KW-0963">Cytoplasm</keyword>
<keyword evidence="4 6" id="KW-0472">Membrane</keyword>
<dbReference type="AlphaFoldDB" id="A0A8B9PRM1"/>
<name>A0A8B9PRM1_APTOW</name>
<dbReference type="GO" id="GO:0030126">
    <property type="term" value="C:COPI vesicle coat"/>
    <property type="evidence" value="ECO:0007669"/>
    <property type="project" value="UniProtKB-UniRule"/>
</dbReference>
<evidence type="ECO:0000313" key="10">
    <source>
        <dbReference type="Proteomes" id="UP000694424"/>
    </source>
</evidence>
<evidence type="ECO:0000256" key="4">
    <source>
        <dbReference type="ARBA" id="ARBA00023136"/>
    </source>
</evidence>
<organism evidence="9 10">
    <name type="scientific">Apteryx owenii</name>
    <name type="common">Little spotted kiwi</name>
    <dbReference type="NCBI Taxonomy" id="8824"/>
    <lineage>
        <taxon>Eukaryota</taxon>
        <taxon>Metazoa</taxon>
        <taxon>Chordata</taxon>
        <taxon>Craniata</taxon>
        <taxon>Vertebrata</taxon>
        <taxon>Euteleostomi</taxon>
        <taxon>Archelosauria</taxon>
        <taxon>Archosauria</taxon>
        <taxon>Dinosauria</taxon>
        <taxon>Saurischia</taxon>
        <taxon>Theropoda</taxon>
        <taxon>Coelurosauria</taxon>
        <taxon>Aves</taxon>
        <taxon>Palaeognathae</taxon>
        <taxon>Apterygiformes</taxon>
        <taxon>Apterygidae</taxon>
        <taxon>Apteryx</taxon>
    </lineage>
</organism>
<keyword evidence="3 6" id="KW-0653">Protein transport</keyword>
<keyword evidence="6" id="KW-0813">Transport</keyword>
<keyword evidence="10" id="KW-1185">Reference proteome</keyword>
<dbReference type="GO" id="GO:0006891">
    <property type="term" value="P:intra-Golgi vesicle-mediated transport"/>
    <property type="evidence" value="ECO:0007669"/>
    <property type="project" value="TreeGrafter"/>
</dbReference>
<dbReference type="InterPro" id="IPR022775">
    <property type="entry name" value="AP_mu_sigma_su"/>
</dbReference>
<dbReference type="PANTHER" id="PTHR11043:SF4">
    <property type="entry name" value="COATOMER SUBUNIT ZETA-2"/>
    <property type="match status" value="1"/>
</dbReference>
<feature type="domain" description="AP complex mu/sigma subunit" evidence="8">
    <location>
        <begin position="14"/>
        <end position="87"/>
    </location>
</feature>
<comment type="subcellular location">
    <subcellularLocation>
        <location evidence="6">Cytoplasm</location>
    </subcellularLocation>
    <subcellularLocation>
        <location evidence="6">Golgi apparatus membrane</location>
        <topology evidence="6">Peripheral membrane protein</topology>
        <orientation evidence="6">Cytoplasmic side</orientation>
    </subcellularLocation>
    <subcellularLocation>
        <location evidence="6">Cytoplasmic vesicle</location>
        <location evidence="6">COPI-coated vesicle membrane</location>
        <topology evidence="6">Peripheral membrane protein</topology>
        <orientation evidence="6">Cytoplasmic side</orientation>
    </subcellularLocation>
</comment>
<feature type="compositionally biased region" description="Basic residues" evidence="7">
    <location>
        <begin position="90"/>
        <end position="106"/>
    </location>
</feature>
<keyword evidence="6" id="KW-0333">Golgi apparatus</keyword>